<keyword evidence="3 5" id="KW-0378">Hydrolase</keyword>
<gene>
    <name evidence="9" type="ORF">GH984_00755</name>
</gene>
<evidence type="ECO:0000256" key="1">
    <source>
        <dbReference type="ARBA" id="ARBA00009179"/>
    </source>
</evidence>
<dbReference type="PANTHER" id="PTHR32060:SF22">
    <property type="entry name" value="CARBOXYL-TERMINAL-PROCESSING PEPTIDASE 3, CHLOROPLASTIC"/>
    <property type="match status" value="1"/>
</dbReference>
<evidence type="ECO:0000256" key="4">
    <source>
        <dbReference type="ARBA" id="ARBA00022825"/>
    </source>
</evidence>
<dbReference type="SMART" id="SM00228">
    <property type="entry name" value="PDZ"/>
    <property type="match status" value="1"/>
</dbReference>
<dbReference type="PANTHER" id="PTHR32060">
    <property type="entry name" value="TAIL-SPECIFIC PROTEASE"/>
    <property type="match status" value="1"/>
</dbReference>
<dbReference type="GO" id="GO:0008236">
    <property type="term" value="F:serine-type peptidase activity"/>
    <property type="evidence" value="ECO:0007669"/>
    <property type="project" value="UniProtKB-KW"/>
</dbReference>
<feature type="signal peptide" evidence="7">
    <location>
        <begin position="1"/>
        <end position="21"/>
    </location>
</feature>
<evidence type="ECO:0000256" key="2">
    <source>
        <dbReference type="ARBA" id="ARBA00022670"/>
    </source>
</evidence>
<dbReference type="SMART" id="SM00245">
    <property type="entry name" value="TSPc"/>
    <property type="match status" value="1"/>
</dbReference>
<dbReference type="FunFam" id="3.90.226.10:FF:000090">
    <property type="entry name" value="Tail-specific protease"/>
    <property type="match status" value="1"/>
</dbReference>
<dbReference type="InterPro" id="IPR040573">
    <property type="entry name" value="TSP_N"/>
</dbReference>
<reference evidence="9 10" key="1">
    <citation type="submission" date="2019-11" db="EMBL/GenBank/DDBJ databases">
        <authorList>
            <person name="Zhang X.Y."/>
        </authorList>
    </citation>
    <scope>NUCLEOTIDE SEQUENCE [LARGE SCALE GENOMIC DNA]</scope>
    <source>
        <strain evidence="9 10">C176</strain>
    </source>
</reference>
<keyword evidence="4 5" id="KW-0720">Serine protease</keyword>
<dbReference type="GO" id="GO:0004175">
    <property type="term" value="F:endopeptidase activity"/>
    <property type="evidence" value="ECO:0007669"/>
    <property type="project" value="TreeGrafter"/>
</dbReference>
<evidence type="ECO:0000256" key="6">
    <source>
        <dbReference type="SAM" id="Coils"/>
    </source>
</evidence>
<dbReference type="GO" id="GO:0007165">
    <property type="term" value="P:signal transduction"/>
    <property type="evidence" value="ECO:0007669"/>
    <property type="project" value="TreeGrafter"/>
</dbReference>
<dbReference type="NCBIfam" id="TIGR00225">
    <property type="entry name" value="prc"/>
    <property type="match status" value="1"/>
</dbReference>
<evidence type="ECO:0000256" key="7">
    <source>
        <dbReference type="SAM" id="SignalP"/>
    </source>
</evidence>
<comment type="similarity">
    <text evidence="1 5">Belongs to the peptidase S41A family.</text>
</comment>
<dbReference type="InterPro" id="IPR020992">
    <property type="entry name" value="Tail_Prtase_C"/>
</dbReference>
<dbReference type="AlphaFoldDB" id="A0A6N7QPD2"/>
<sequence length="692" mass="75659">MRLLLTSALLLALAIGNIAHGKGELSPEPHHSQAGQVVAELLERYHYRKQSINEDISEAFYTKYFEMLDPERFYFLQTDIAEFAESRAQMGADVAAGNLDLAFEIFDRYRERVRERSAHAVALLQSELNFDSDQVLDLDRKNADWAESAAALDQIWEKRVLNDILTQKLTDRDLDTIRESLTKRYERLARNLDQYSAEDVFQTFISALSSVYDPHSSYLSPRASENFDINMSLSLEGIGALLSMEGDFVEIVELIAGGPASQSGELGSGDQIIGVGQTPDAIEDVVGWRLGDVVDLIRGPKGSEVTLEIITSAGSTGGGSRLVTLERNTIELEEQAAKADVIEVEQGDKTHRIGVVQLPTFYTDFAAASAGEEDYRSTTRDVAALLSDGKLSGIDGLVIDLRGNSGGSLDEAVKLTGLFIDEGPVVQVRRSNGQKEVLRDPDTNGTLFDGPLGVLVDSNSASASEIFAAAIQDYGRGVVMGAQTFGKGTVQTLIGLDRFGVTNSDDMAGRLKLTIAKFYRINGDSTQLEGVTPDILLPYPELPNMANERDAENALPWNTIESTPYHELSNLESLVGELEARHKERLNSKPALKSASMEAARLRQESQDTVVSLNEEKRRAQIKQQETARLEAINEQLAAYGLEPIESLDDLDRDAVPDVLRDEAAAIIADLAVLQAKNDLQPTVADHALGSD</sequence>
<keyword evidence="2 5" id="KW-0645">Protease</keyword>
<feature type="coiled-coil region" evidence="6">
    <location>
        <begin position="603"/>
        <end position="633"/>
    </location>
</feature>
<name>A0A6N7QPD2_9GAMM</name>
<evidence type="ECO:0000256" key="3">
    <source>
        <dbReference type="ARBA" id="ARBA00022801"/>
    </source>
</evidence>
<dbReference type="Pfam" id="PF03572">
    <property type="entry name" value="Peptidase_S41"/>
    <property type="match status" value="1"/>
</dbReference>
<dbReference type="Gene3D" id="3.30.750.44">
    <property type="match status" value="1"/>
</dbReference>
<dbReference type="CDD" id="cd07560">
    <property type="entry name" value="Peptidase_S41_CPP"/>
    <property type="match status" value="1"/>
</dbReference>
<dbReference type="PROSITE" id="PS50106">
    <property type="entry name" value="PDZ"/>
    <property type="match status" value="1"/>
</dbReference>
<comment type="caution">
    <text evidence="9">The sequence shown here is derived from an EMBL/GenBank/DDBJ whole genome shotgun (WGS) entry which is preliminary data.</text>
</comment>
<evidence type="ECO:0000313" key="9">
    <source>
        <dbReference type="EMBL" id="MRH77243.1"/>
    </source>
</evidence>
<dbReference type="Pfam" id="PF00595">
    <property type="entry name" value="PDZ"/>
    <property type="match status" value="1"/>
</dbReference>
<protein>
    <submittedName>
        <fullName evidence="9">Peptidase S41</fullName>
    </submittedName>
</protein>
<dbReference type="RefSeq" id="WP_153718313.1">
    <property type="nucleotide sequence ID" value="NZ_WJPP01000001.1"/>
</dbReference>
<dbReference type="InterPro" id="IPR036034">
    <property type="entry name" value="PDZ_sf"/>
</dbReference>
<feature type="chain" id="PRO_5026697233" evidence="7">
    <location>
        <begin position="22"/>
        <end position="692"/>
    </location>
</feature>
<dbReference type="InterPro" id="IPR004447">
    <property type="entry name" value="Peptidase_S41A"/>
</dbReference>
<keyword evidence="7" id="KW-0732">Signal</keyword>
<dbReference type="EMBL" id="WJPP01000001">
    <property type="protein sequence ID" value="MRH77243.1"/>
    <property type="molecule type" value="Genomic_DNA"/>
</dbReference>
<feature type="domain" description="PDZ" evidence="8">
    <location>
        <begin position="228"/>
        <end position="298"/>
    </location>
</feature>
<dbReference type="Pfam" id="PF17804">
    <property type="entry name" value="TSP_NTD"/>
    <property type="match status" value="1"/>
</dbReference>
<dbReference type="InterPro" id="IPR029045">
    <property type="entry name" value="ClpP/crotonase-like_dom_sf"/>
</dbReference>
<dbReference type="Proteomes" id="UP000433788">
    <property type="component" value="Unassembled WGS sequence"/>
</dbReference>
<dbReference type="InterPro" id="IPR005151">
    <property type="entry name" value="Tail-specific_protease"/>
</dbReference>
<dbReference type="GO" id="GO:0030288">
    <property type="term" value="C:outer membrane-bounded periplasmic space"/>
    <property type="evidence" value="ECO:0007669"/>
    <property type="project" value="TreeGrafter"/>
</dbReference>
<organism evidence="9 10">
    <name type="scientific">Spiribacter salilacus</name>
    <dbReference type="NCBI Taxonomy" id="2664894"/>
    <lineage>
        <taxon>Bacteria</taxon>
        <taxon>Pseudomonadati</taxon>
        <taxon>Pseudomonadota</taxon>
        <taxon>Gammaproteobacteria</taxon>
        <taxon>Chromatiales</taxon>
        <taxon>Ectothiorhodospiraceae</taxon>
        <taxon>Spiribacter</taxon>
    </lineage>
</organism>
<dbReference type="InterPro" id="IPR001478">
    <property type="entry name" value="PDZ"/>
</dbReference>
<dbReference type="GO" id="GO:0006508">
    <property type="term" value="P:proteolysis"/>
    <property type="evidence" value="ECO:0007669"/>
    <property type="project" value="UniProtKB-KW"/>
</dbReference>
<accession>A0A6N7QPD2</accession>
<evidence type="ECO:0000313" key="10">
    <source>
        <dbReference type="Proteomes" id="UP000433788"/>
    </source>
</evidence>
<dbReference type="Gene3D" id="3.90.226.10">
    <property type="entry name" value="2-enoyl-CoA Hydratase, Chain A, domain 1"/>
    <property type="match status" value="1"/>
</dbReference>
<keyword evidence="6" id="KW-0175">Coiled coil</keyword>
<dbReference type="Pfam" id="PF11818">
    <property type="entry name" value="DUF3340"/>
    <property type="match status" value="1"/>
</dbReference>
<evidence type="ECO:0000256" key="5">
    <source>
        <dbReference type="RuleBase" id="RU004404"/>
    </source>
</evidence>
<keyword evidence="10" id="KW-1185">Reference proteome</keyword>
<dbReference type="SUPFAM" id="SSF50156">
    <property type="entry name" value="PDZ domain-like"/>
    <property type="match status" value="1"/>
</dbReference>
<proteinExistence type="inferred from homology"/>
<dbReference type="SUPFAM" id="SSF52096">
    <property type="entry name" value="ClpP/crotonase"/>
    <property type="match status" value="1"/>
</dbReference>
<evidence type="ECO:0000259" key="8">
    <source>
        <dbReference type="PROSITE" id="PS50106"/>
    </source>
</evidence>
<dbReference type="Gene3D" id="2.30.42.10">
    <property type="match status" value="1"/>
</dbReference>